<reference evidence="5 6" key="1">
    <citation type="journal article" date="2012" name="PLoS Pathog.">
        <title>Diverse lifestyles and strategies of plant pathogenesis encoded in the genomes of eighteen Dothideomycetes fungi.</title>
        <authorList>
            <person name="Ohm R.A."/>
            <person name="Feau N."/>
            <person name="Henrissat B."/>
            <person name="Schoch C.L."/>
            <person name="Horwitz B.A."/>
            <person name="Barry K.W."/>
            <person name="Condon B.J."/>
            <person name="Copeland A.C."/>
            <person name="Dhillon B."/>
            <person name="Glaser F."/>
            <person name="Hesse C.N."/>
            <person name="Kosti I."/>
            <person name="LaButti K."/>
            <person name="Lindquist E.A."/>
            <person name="Lucas S."/>
            <person name="Salamov A.A."/>
            <person name="Bradshaw R.E."/>
            <person name="Ciuffetti L."/>
            <person name="Hamelin R.C."/>
            <person name="Kema G.H.J."/>
            <person name="Lawrence C."/>
            <person name="Scott J.A."/>
            <person name="Spatafora J.W."/>
            <person name="Turgeon B.G."/>
            <person name="de Wit P.J.G.M."/>
            <person name="Zhong S."/>
            <person name="Goodwin S.B."/>
            <person name="Grigoriev I.V."/>
        </authorList>
    </citation>
    <scope>NUCLEOTIDE SEQUENCE [LARGE SCALE GENOMIC DNA]</scope>
    <source>
        <strain evidence="6">C5 / ATCC 48332 / race O</strain>
    </source>
</reference>
<dbReference type="InterPro" id="IPR023753">
    <property type="entry name" value="FAD/NAD-binding_dom"/>
</dbReference>
<dbReference type="eggNOG" id="ENOG502SJPB">
    <property type="taxonomic scope" value="Eukaryota"/>
</dbReference>
<dbReference type="InterPro" id="IPR050097">
    <property type="entry name" value="Ferredoxin-NADP_redctase_2"/>
</dbReference>
<dbReference type="SUPFAM" id="SSF51905">
    <property type="entry name" value="FAD/NAD(P)-binding domain"/>
    <property type="match status" value="1"/>
</dbReference>
<reference evidence="6" key="2">
    <citation type="journal article" date="2013" name="PLoS Genet.">
        <title>Comparative genome structure, secondary metabolite, and effector coding capacity across Cochliobolus pathogens.</title>
        <authorList>
            <person name="Condon B.J."/>
            <person name="Leng Y."/>
            <person name="Wu D."/>
            <person name="Bushley K.E."/>
            <person name="Ohm R.A."/>
            <person name="Otillar R."/>
            <person name="Martin J."/>
            <person name="Schackwitz W."/>
            <person name="Grimwood J."/>
            <person name="MohdZainudin N."/>
            <person name="Xue C."/>
            <person name="Wang R."/>
            <person name="Manning V.A."/>
            <person name="Dhillon B."/>
            <person name="Tu Z.J."/>
            <person name="Steffenson B.J."/>
            <person name="Salamov A."/>
            <person name="Sun H."/>
            <person name="Lowry S."/>
            <person name="LaButti K."/>
            <person name="Han J."/>
            <person name="Copeland A."/>
            <person name="Lindquist E."/>
            <person name="Barry K."/>
            <person name="Schmutz J."/>
            <person name="Baker S.E."/>
            <person name="Ciuffetti L.M."/>
            <person name="Grigoriev I.V."/>
            <person name="Zhong S."/>
            <person name="Turgeon B.G."/>
        </authorList>
    </citation>
    <scope>NUCLEOTIDE SEQUENCE [LARGE SCALE GENOMIC DNA]</scope>
    <source>
        <strain evidence="6">C5 / ATCC 48332 / race O</strain>
    </source>
</reference>
<evidence type="ECO:0000256" key="1">
    <source>
        <dbReference type="ARBA" id="ARBA00009333"/>
    </source>
</evidence>
<dbReference type="GO" id="GO:0097237">
    <property type="term" value="P:cellular response to toxic substance"/>
    <property type="evidence" value="ECO:0007669"/>
    <property type="project" value="UniProtKB-ARBA"/>
</dbReference>
<dbReference type="Gene3D" id="3.50.50.60">
    <property type="entry name" value="FAD/NAD(P)-binding domain"/>
    <property type="match status" value="2"/>
</dbReference>
<organism evidence="5 6">
    <name type="scientific">Cochliobolus heterostrophus (strain C5 / ATCC 48332 / race O)</name>
    <name type="common">Southern corn leaf blight fungus</name>
    <name type="synonym">Bipolaris maydis</name>
    <dbReference type="NCBI Taxonomy" id="701091"/>
    <lineage>
        <taxon>Eukaryota</taxon>
        <taxon>Fungi</taxon>
        <taxon>Dikarya</taxon>
        <taxon>Ascomycota</taxon>
        <taxon>Pezizomycotina</taxon>
        <taxon>Dothideomycetes</taxon>
        <taxon>Pleosporomycetidae</taxon>
        <taxon>Pleosporales</taxon>
        <taxon>Pleosporineae</taxon>
        <taxon>Pleosporaceae</taxon>
        <taxon>Bipolaris</taxon>
    </lineage>
</organism>
<dbReference type="Proteomes" id="UP000016936">
    <property type="component" value="Unassembled WGS sequence"/>
</dbReference>
<evidence type="ECO:0000256" key="3">
    <source>
        <dbReference type="ARBA" id="ARBA00023002"/>
    </source>
</evidence>
<gene>
    <name evidence="5" type="ORF">COCHEDRAFT_29174</name>
</gene>
<sequence length="356" mass="38616">MPLRRPPIFDILIIGGGPAGLNAALTCARTRTTALVLDSQQYRNQGISHMHTVASRDHMAPQDFRDIAREQIEARYDTVWFHTTIITSARKSLFPLPSSSSSPSLHTPYSGFEITDSSGISYRGKKLILATGSRDILPDIPGYAENWPSHIYQCLACDGYEQRGSAVALLGFDTPGYAHFLHMAKALDPESITILTNGPVKEDGKVREAVEVAKVMGATLDERRIVELVNNGPSHVEGVTIRFEGGGERRFGFVVHKPVTVNRAQGLIEELGVETVGEEMGGHVRIVNAMFNETSVAGVFAAGDTMVAMKQVVIAMAEGLKAAAGAGMQILQERTAEVMRGMGEEMEKEKVNAVSH</sequence>
<keyword evidence="2" id="KW-0285">Flavoprotein</keyword>
<dbReference type="GO" id="GO:0016491">
    <property type="term" value="F:oxidoreductase activity"/>
    <property type="evidence" value="ECO:0007669"/>
    <property type="project" value="UniProtKB-KW"/>
</dbReference>
<dbReference type="EMBL" id="KB445576">
    <property type="protein sequence ID" value="EMD91566.1"/>
    <property type="molecule type" value="Genomic_DNA"/>
</dbReference>
<dbReference type="PANTHER" id="PTHR48105">
    <property type="entry name" value="THIOREDOXIN REDUCTASE 1-RELATED-RELATED"/>
    <property type="match status" value="1"/>
</dbReference>
<name>M2UCY4_COCH5</name>
<dbReference type="PRINTS" id="PR00368">
    <property type="entry name" value="FADPNR"/>
</dbReference>
<dbReference type="HOGENOM" id="CLU_031864_5_0_1"/>
<dbReference type="PRINTS" id="PR00469">
    <property type="entry name" value="PNDRDTASEII"/>
</dbReference>
<dbReference type="Pfam" id="PF07992">
    <property type="entry name" value="Pyr_redox_2"/>
    <property type="match status" value="1"/>
</dbReference>
<evidence type="ECO:0000259" key="4">
    <source>
        <dbReference type="Pfam" id="PF07992"/>
    </source>
</evidence>
<dbReference type="OrthoDB" id="10260355at2759"/>
<evidence type="ECO:0000313" key="6">
    <source>
        <dbReference type="Proteomes" id="UP000016936"/>
    </source>
</evidence>
<proteinExistence type="inferred from homology"/>
<keyword evidence="3" id="KW-0560">Oxidoreductase</keyword>
<accession>M2UCY4</accession>
<feature type="domain" description="FAD/NAD(P)-binding" evidence="4">
    <location>
        <begin position="9"/>
        <end position="163"/>
    </location>
</feature>
<evidence type="ECO:0000313" key="5">
    <source>
        <dbReference type="EMBL" id="EMD91566.1"/>
    </source>
</evidence>
<comment type="similarity">
    <text evidence="1">Belongs to the class-II pyridine nucleotide-disulfide oxidoreductase family.</text>
</comment>
<keyword evidence="6" id="KW-1185">Reference proteome</keyword>
<dbReference type="AlphaFoldDB" id="M2UCY4"/>
<protein>
    <recommendedName>
        <fullName evidence="4">FAD/NAD(P)-binding domain-containing protein</fullName>
    </recommendedName>
</protein>
<evidence type="ECO:0000256" key="2">
    <source>
        <dbReference type="ARBA" id="ARBA00022630"/>
    </source>
</evidence>
<dbReference type="OMA" id="TIYSNGP"/>
<dbReference type="InterPro" id="IPR036188">
    <property type="entry name" value="FAD/NAD-bd_sf"/>
</dbReference>